<gene>
    <name evidence="3" type="ORF">EAS64_27335</name>
</gene>
<dbReference type="EMBL" id="RPFW01000005">
    <property type="protein sequence ID" value="TVZ02751.1"/>
    <property type="molecule type" value="Genomic_DNA"/>
</dbReference>
<dbReference type="PANTHER" id="PTHR30466:SF1">
    <property type="entry name" value="FMN REDUCTASE (NADH) RUTF"/>
    <property type="match status" value="1"/>
</dbReference>
<feature type="domain" description="Flavin reductase like" evidence="2">
    <location>
        <begin position="1"/>
        <end position="144"/>
    </location>
</feature>
<dbReference type="InterPro" id="IPR012349">
    <property type="entry name" value="Split_barrel_FMN-bd"/>
</dbReference>
<dbReference type="GO" id="GO:0010181">
    <property type="term" value="F:FMN binding"/>
    <property type="evidence" value="ECO:0007669"/>
    <property type="project" value="InterPro"/>
</dbReference>
<dbReference type="GO" id="GO:0006208">
    <property type="term" value="P:pyrimidine nucleobase catabolic process"/>
    <property type="evidence" value="ECO:0007669"/>
    <property type="project" value="TreeGrafter"/>
</dbReference>
<accession>A0A6P2BWV4</accession>
<dbReference type="Gene3D" id="2.30.110.10">
    <property type="entry name" value="Electron Transport, Fmn-binding Protein, Chain A"/>
    <property type="match status" value="1"/>
</dbReference>
<keyword evidence="1" id="KW-0560">Oxidoreductase</keyword>
<comment type="caution">
    <text evidence="3">The sequence shown here is derived from an EMBL/GenBank/DDBJ whole genome shotgun (WGS) entry which is preliminary data.</text>
</comment>
<dbReference type="OrthoDB" id="3677205at2"/>
<dbReference type="AlphaFoldDB" id="A0A6P2BWV4"/>
<dbReference type="SMART" id="SM00903">
    <property type="entry name" value="Flavin_Reduct"/>
    <property type="match status" value="1"/>
</dbReference>
<dbReference type="RefSeq" id="WP_145858060.1">
    <property type="nucleotide sequence ID" value="NZ_RPFW01000005.1"/>
</dbReference>
<dbReference type="InterPro" id="IPR002563">
    <property type="entry name" value="Flavin_Rdtase-like_dom"/>
</dbReference>
<dbReference type="InterPro" id="IPR050268">
    <property type="entry name" value="NADH-dep_flavin_reductase"/>
</dbReference>
<evidence type="ECO:0000256" key="1">
    <source>
        <dbReference type="ARBA" id="ARBA00023002"/>
    </source>
</evidence>
<name>A0A6P2BWV4_9ACTN</name>
<proteinExistence type="predicted"/>
<keyword evidence="4" id="KW-1185">Reference proteome</keyword>
<evidence type="ECO:0000259" key="2">
    <source>
        <dbReference type="SMART" id="SM00903"/>
    </source>
</evidence>
<organism evidence="3 4">
    <name type="scientific">Trebonia kvetii</name>
    <dbReference type="NCBI Taxonomy" id="2480626"/>
    <lineage>
        <taxon>Bacteria</taxon>
        <taxon>Bacillati</taxon>
        <taxon>Actinomycetota</taxon>
        <taxon>Actinomycetes</taxon>
        <taxon>Streptosporangiales</taxon>
        <taxon>Treboniaceae</taxon>
        <taxon>Trebonia</taxon>
    </lineage>
</organism>
<dbReference type="Proteomes" id="UP000460272">
    <property type="component" value="Unassembled WGS sequence"/>
</dbReference>
<dbReference type="Pfam" id="PF01613">
    <property type="entry name" value="Flavin_Reduct"/>
    <property type="match status" value="1"/>
</dbReference>
<dbReference type="GO" id="GO:0042602">
    <property type="term" value="F:riboflavin reductase (NADPH) activity"/>
    <property type="evidence" value="ECO:0007669"/>
    <property type="project" value="TreeGrafter"/>
</dbReference>
<sequence length="176" mass="19096">MASFPSGATIVTTSDSDGRWWGFTASSFCSVSMDPPLVLTCLANTAQCFPAFAEAARWNIHVLQHRHADLAMRFATRGAAKFDGAGFQPDADGLPFLKDVSISLRCTTYSKVDGGDHLVLIGRVEEVGQAEEMPFVYFRRKFHALPLGDDQVAGKAGQAQSRASLPVVIELDLGWM</sequence>
<protein>
    <submittedName>
        <fullName evidence="3">Flavin reductase</fullName>
    </submittedName>
</protein>
<evidence type="ECO:0000313" key="3">
    <source>
        <dbReference type="EMBL" id="TVZ02751.1"/>
    </source>
</evidence>
<dbReference type="SUPFAM" id="SSF50475">
    <property type="entry name" value="FMN-binding split barrel"/>
    <property type="match status" value="1"/>
</dbReference>
<evidence type="ECO:0000313" key="4">
    <source>
        <dbReference type="Proteomes" id="UP000460272"/>
    </source>
</evidence>
<dbReference type="PANTHER" id="PTHR30466">
    <property type="entry name" value="FLAVIN REDUCTASE"/>
    <property type="match status" value="1"/>
</dbReference>
<reference evidence="3 4" key="1">
    <citation type="submission" date="2018-11" db="EMBL/GenBank/DDBJ databases">
        <title>Trebonia kvetii gen.nov., sp.nov., a novel acidophilic actinobacterium, and proposal of the new actinobacterial family Treboniaceae fam. nov.</title>
        <authorList>
            <person name="Rapoport D."/>
            <person name="Sagova-Mareckova M."/>
            <person name="Sedlacek I."/>
            <person name="Provaznik J."/>
            <person name="Kralova S."/>
            <person name="Pavlinic D."/>
            <person name="Benes V."/>
            <person name="Kopecky J."/>
        </authorList>
    </citation>
    <scope>NUCLEOTIDE SEQUENCE [LARGE SCALE GENOMIC DNA]</scope>
    <source>
        <strain evidence="3 4">15Tr583</strain>
    </source>
</reference>